<feature type="chain" id="PRO_5043685706" evidence="3">
    <location>
        <begin position="25"/>
        <end position="324"/>
    </location>
</feature>
<feature type="signal peptide" evidence="3">
    <location>
        <begin position="1"/>
        <end position="24"/>
    </location>
</feature>
<sequence length="324" mass="35314">MASRISIWSTILVPIVMLCCSARADIESTPLPSNAGESCSDGYNIVYILAALVSVFATTLVAVIIFFSRREKRLRHTLSLQKKAALARPYLAPPDVPIVPHEIANVIATGPAPSEFRRDINFDDDLYSSASSVEVPSHYTYIDVGWDRYLEAKSRVPGPVSADIHLDLVADNLYSSTSELDIDAPNLYKDLELSSSSDATRRDSGPGYIEIPHGPNADDHYSSTSEFDMDAPHLYKDLELSSSSDATRPTSAPVSIEIPPNPNADDHYSSTSAFDMDAPNLYKDLELSSSSHYSSTSAFDMDAPNLYKDLELSSSSDATCQTSL</sequence>
<reference evidence="4 5" key="1">
    <citation type="journal article" date="2021" name="Elife">
        <title>Chloroplast acquisition without the gene transfer in kleptoplastic sea slugs, Plakobranchus ocellatus.</title>
        <authorList>
            <person name="Maeda T."/>
            <person name="Takahashi S."/>
            <person name="Yoshida T."/>
            <person name="Shimamura S."/>
            <person name="Takaki Y."/>
            <person name="Nagai Y."/>
            <person name="Toyoda A."/>
            <person name="Suzuki Y."/>
            <person name="Arimoto A."/>
            <person name="Ishii H."/>
            <person name="Satoh N."/>
            <person name="Nishiyama T."/>
            <person name="Hasebe M."/>
            <person name="Maruyama T."/>
            <person name="Minagawa J."/>
            <person name="Obokata J."/>
            <person name="Shigenobu S."/>
        </authorList>
    </citation>
    <scope>NUCLEOTIDE SEQUENCE [LARGE SCALE GENOMIC DNA]</scope>
</reference>
<organism evidence="4 5">
    <name type="scientific">Plakobranchus ocellatus</name>
    <dbReference type="NCBI Taxonomy" id="259542"/>
    <lineage>
        <taxon>Eukaryota</taxon>
        <taxon>Metazoa</taxon>
        <taxon>Spiralia</taxon>
        <taxon>Lophotrochozoa</taxon>
        <taxon>Mollusca</taxon>
        <taxon>Gastropoda</taxon>
        <taxon>Heterobranchia</taxon>
        <taxon>Euthyneura</taxon>
        <taxon>Panpulmonata</taxon>
        <taxon>Sacoglossa</taxon>
        <taxon>Placobranchoidea</taxon>
        <taxon>Plakobranchidae</taxon>
        <taxon>Plakobranchus</taxon>
    </lineage>
</organism>
<proteinExistence type="predicted"/>
<evidence type="ECO:0000256" key="2">
    <source>
        <dbReference type="SAM" id="Phobius"/>
    </source>
</evidence>
<evidence type="ECO:0000256" key="3">
    <source>
        <dbReference type="SAM" id="SignalP"/>
    </source>
</evidence>
<protein>
    <submittedName>
        <fullName evidence="4">Uncharacterized protein</fullName>
    </submittedName>
</protein>
<feature type="region of interest" description="Disordered" evidence="1">
    <location>
        <begin position="195"/>
        <end position="226"/>
    </location>
</feature>
<gene>
    <name evidence="4" type="ORF">PoB_005826200</name>
</gene>
<accession>A0AAV4CK47</accession>
<name>A0AAV4CK47_9GAST</name>
<evidence type="ECO:0000256" key="1">
    <source>
        <dbReference type="SAM" id="MobiDB-lite"/>
    </source>
</evidence>
<evidence type="ECO:0000313" key="4">
    <source>
        <dbReference type="EMBL" id="GFO31757.1"/>
    </source>
</evidence>
<keyword evidence="2" id="KW-0812">Transmembrane</keyword>
<comment type="caution">
    <text evidence="4">The sequence shown here is derived from an EMBL/GenBank/DDBJ whole genome shotgun (WGS) entry which is preliminary data.</text>
</comment>
<keyword evidence="2" id="KW-1133">Transmembrane helix</keyword>
<dbReference type="AlphaFoldDB" id="A0AAV4CK47"/>
<keyword evidence="3" id="KW-0732">Signal</keyword>
<dbReference type="EMBL" id="BLXT01006426">
    <property type="protein sequence ID" value="GFO31757.1"/>
    <property type="molecule type" value="Genomic_DNA"/>
</dbReference>
<feature type="compositionally biased region" description="Polar residues" evidence="1">
    <location>
        <begin position="241"/>
        <end position="253"/>
    </location>
</feature>
<feature type="region of interest" description="Disordered" evidence="1">
    <location>
        <begin position="241"/>
        <end position="272"/>
    </location>
</feature>
<dbReference type="Proteomes" id="UP000735302">
    <property type="component" value="Unassembled WGS sequence"/>
</dbReference>
<feature type="transmembrane region" description="Helical" evidence="2">
    <location>
        <begin position="45"/>
        <end position="67"/>
    </location>
</feature>
<keyword evidence="5" id="KW-1185">Reference proteome</keyword>
<evidence type="ECO:0000313" key="5">
    <source>
        <dbReference type="Proteomes" id="UP000735302"/>
    </source>
</evidence>
<keyword evidence="2" id="KW-0472">Membrane</keyword>